<dbReference type="RefSeq" id="WP_049430465.1">
    <property type="nucleotide sequence ID" value="NZ_CP154630.1"/>
</dbReference>
<reference evidence="1" key="2">
    <citation type="journal article" date="2020" name="Front. Microbiol.">
        <title>Genetic Variants of the DSF Quorum Sensing System in Stenotrophomonas maltophilia Influence Virulence and Resistance Phenotypes Among Genotypically Diverse Clinical Isolates.</title>
        <authorList>
            <person name="Yero D."/>
            <person name="Huedo P."/>
            <person name="Conchillo-Sole O."/>
            <person name="Martinez-Servat S."/>
            <person name="Mamat U."/>
            <person name="Coves X."/>
            <person name="Llanas F."/>
            <person name="Roca I."/>
            <person name="Vila J."/>
            <person name="Schaible U.E."/>
            <person name="Daura X."/>
            <person name="Gibert I."/>
        </authorList>
    </citation>
    <scope>NUCLEOTIDE SEQUENCE</scope>
    <source>
        <strain evidence="1">OG156</strain>
    </source>
</reference>
<protein>
    <submittedName>
        <fullName evidence="1">Uncharacterized protein</fullName>
    </submittedName>
</protein>
<evidence type="ECO:0000313" key="1">
    <source>
        <dbReference type="EMBL" id="MBA0310767.1"/>
    </source>
</evidence>
<organism evidence="1 2">
    <name type="scientific">Stenotrophomonas maltophilia</name>
    <name type="common">Pseudomonas maltophilia</name>
    <name type="synonym">Xanthomonas maltophilia</name>
    <dbReference type="NCBI Taxonomy" id="40324"/>
    <lineage>
        <taxon>Bacteria</taxon>
        <taxon>Pseudomonadati</taxon>
        <taxon>Pseudomonadota</taxon>
        <taxon>Gammaproteobacteria</taxon>
        <taxon>Lysobacterales</taxon>
        <taxon>Lysobacteraceae</taxon>
        <taxon>Stenotrophomonas</taxon>
        <taxon>Stenotrophomonas maltophilia group</taxon>
    </lineage>
</organism>
<sequence length="64" mass="7095">MTPLDKPLRRELDIDGRPYTLTVDPEGLKLVGKGRRKGITLRWQDLLSGDAALATALQASLQQH</sequence>
<comment type="caution">
    <text evidence="1">The sequence shown here is derived from an EMBL/GenBank/DDBJ whole genome shotgun (WGS) entry which is preliminary data.</text>
</comment>
<name>A0A2J0SN49_STEMA</name>
<dbReference type="Proteomes" id="UP000822271">
    <property type="component" value="Unassembled WGS sequence"/>
</dbReference>
<dbReference type="EMBL" id="RAUE01000011">
    <property type="protein sequence ID" value="MBA0310767.1"/>
    <property type="molecule type" value="Genomic_DNA"/>
</dbReference>
<gene>
    <name evidence="1" type="ORF">D7Y33_06985</name>
</gene>
<dbReference type="AlphaFoldDB" id="A0A2J0SN49"/>
<evidence type="ECO:0000313" key="2">
    <source>
        <dbReference type="Proteomes" id="UP000822271"/>
    </source>
</evidence>
<proteinExistence type="predicted"/>
<accession>A0A2J0SN49</accession>
<reference evidence="1" key="1">
    <citation type="submission" date="2018-09" db="EMBL/GenBank/DDBJ databases">
        <authorList>
            <person name="Groschel M."/>
            <person name="Kohl T."/>
            <person name="Conchillo-Sole O."/>
            <person name="Mamat U."/>
            <person name="Yero D."/>
            <person name="Niemann S."/>
            <person name="Daura X."/>
            <person name="Gibert I."/>
        </authorList>
    </citation>
    <scope>NUCLEOTIDE SEQUENCE</scope>
    <source>
        <strain evidence="1">OG156</strain>
    </source>
</reference>